<evidence type="ECO:0000256" key="3">
    <source>
        <dbReference type="ARBA" id="ARBA00022750"/>
    </source>
</evidence>
<protein>
    <submittedName>
        <fullName evidence="7">Retrovirus-related Pol polyprotein from transposon RE1</fullName>
    </submittedName>
</protein>
<evidence type="ECO:0000313" key="7">
    <source>
        <dbReference type="EMBL" id="RVW41591.1"/>
    </source>
</evidence>
<reference evidence="7 8" key="1">
    <citation type="journal article" date="2018" name="PLoS Genet.">
        <title>Population sequencing reveals clonal diversity and ancestral inbreeding in the grapevine cultivar Chardonnay.</title>
        <authorList>
            <person name="Roach M.J."/>
            <person name="Johnson D.L."/>
            <person name="Bohlmann J."/>
            <person name="van Vuuren H.J."/>
            <person name="Jones S.J."/>
            <person name="Pretorius I.S."/>
            <person name="Schmidt S.A."/>
            <person name="Borneman A.R."/>
        </authorList>
    </citation>
    <scope>NUCLEOTIDE SEQUENCE [LARGE SCALE GENOMIC DNA]</scope>
    <source>
        <strain evidence="8">cv. Chardonnay</strain>
        <tissue evidence="7">Leaf</tissue>
    </source>
</reference>
<dbReference type="InterPro" id="IPR001584">
    <property type="entry name" value="Integrase_cat-core"/>
</dbReference>
<dbReference type="InterPro" id="IPR013103">
    <property type="entry name" value="RVT_2"/>
</dbReference>
<dbReference type="AlphaFoldDB" id="A0A438E1L6"/>
<proteinExistence type="predicted"/>
<dbReference type="InterPro" id="IPR039537">
    <property type="entry name" value="Retrotran_Ty1/copia-like"/>
</dbReference>
<comment type="caution">
    <text evidence="7">The sequence shown here is derived from an EMBL/GenBank/DDBJ whole genome shotgun (WGS) entry which is preliminary data.</text>
</comment>
<keyword evidence="2" id="KW-0479">Metal-binding</keyword>
<dbReference type="Pfam" id="PF22936">
    <property type="entry name" value="Pol_BBD"/>
    <property type="match status" value="1"/>
</dbReference>
<dbReference type="PANTHER" id="PTHR42648:SF18">
    <property type="entry name" value="RETROTRANSPOSON, UNCLASSIFIED-LIKE PROTEIN"/>
    <property type="match status" value="1"/>
</dbReference>
<dbReference type="EMBL" id="QGNW01001434">
    <property type="protein sequence ID" value="RVW41591.1"/>
    <property type="molecule type" value="Genomic_DNA"/>
</dbReference>
<dbReference type="InterPro" id="IPR043502">
    <property type="entry name" value="DNA/RNA_pol_sf"/>
</dbReference>
<dbReference type="Pfam" id="PF07727">
    <property type="entry name" value="RVT_2"/>
    <property type="match status" value="1"/>
</dbReference>
<evidence type="ECO:0000256" key="1">
    <source>
        <dbReference type="ARBA" id="ARBA00022670"/>
    </source>
</evidence>
<evidence type="ECO:0000256" key="2">
    <source>
        <dbReference type="ARBA" id="ARBA00022723"/>
    </source>
</evidence>
<dbReference type="GO" id="GO:0006508">
    <property type="term" value="P:proteolysis"/>
    <property type="evidence" value="ECO:0007669"/>
    <property type="project" value="UniProtKB-KW"/>
</dbReference>
<dbReference type="GO" id="GO:0015074">
    <property type="term" value="P:DNA integration"/>
    <property type="evidence" value="ECO:0007669"/>
    <property type="project" value="InterPro"/>
</dbReference>
<keyword evidence="3" id="KW-0064">Aspartyl protease</keyword>
<dbReference type="InterPro" id="IPR054722">
    <property type="entry name" value="PolX-like_BBD"/>
</dbReference>
<evidence type="ECO:0000256" key="4">
    <source>
        <dbReference type="ARBA" id="ARBA00022801"/>
    </source>
</evidence>
<dbReference type="InterPro" id="IPR057670">
    <property type="entry name" value="SH3_retrovirus"/>
</dbReference>
<evidence type="ECO:0000259" key="6">
    <source>
        <dbReference type="PROSITE" id="PS50994"/>
    </source>
</evidence>
<organism evidence="7 8">
    <name type="scientific">Vitis vinifera</name>
    <name type="common">Grape</name>
    <dbReference type="NCBI Taxonomy" id="29760"/>
    <lineage>
        <taxon>Eukaryota</taxon>
        <taxon>Viridiplantae</taxon>
        <taxon>Streptophyta</taxon>
        <taxon>Embryophyta</taxon>
        <taxon>Tracheophyta</taxon>
        <taxon>Spermatophyta</taxon>
        <taxon>Magnoliopsida</taxon>
        <taxon>eudicotyledons</taxon>
        <taxon>Gunneridae</taxon>
        <taxon>Pentapetalae</taxon>
        <taxon>rosids</taxon>
        <taxon>Vitales</taxon>
        <taxon>Vitaceae</taxon>
        <taxon>Viteae</taxon>
        <taxon>Vitis</taxon>
    </lineage>
</organism>
<dbReference type="GO" id="GO:0046872">
    <property type="term" value="F:metal ion binding"/>
    <property type="evidence" value="ECO:0007669"/>
    <property type="project" value="UniProtKB-KW"/>
</dbReference>
<gene>
    <name evidence="7" type="primary">RE1_1499</name>
    <name evidence="7" type="ORF">CK203_068205</name>
</gene>
<dbReference type="SUPFAM" id="SSF56672">
    <property type="entry name" value="DNA/RNA polymerases"/>
    <property type="match status" value="1"/>
</dbReference>
<dbReference type="InterPro" id="IPR036397">
    <property type="entry name" value="RNaseH_sf"/>
</dbReference>
<dbReference type="Pfam" id="PF25597">
    <property type="entry name" value="SH3_retrovirus"/>
    <property type="match status" value="1"/>
</dbReference>
<accession>A0A438E1L6</accession>
<dbReference type="Pfam" id="PF14223">
    <property type="entry name" value="Retrotran_gag_2"/>
    <property type="match status" value="1"/>
</dbReference>
<dbReference type="Proteomes" id="UP000288805">
    <property type="component" value="Unassembled WGS sequence"/>
</dbReference>
<dbReference type="InterPro" id="IPR012337">
    <property type="entry name" value="RNaseH-like_sf"/>
</dbReference>
<evidence type="ECO:0000313" key="8">
    <source>
        <dbReference type="Proteomes" id="UP000288805"/>
    </source>
</evidence>
<sequence length="1183" mass="134400">MSPSSNTSSVIPVFNGEHYHIWAVKMRFYLRSQGLWNVVMSEADPPPLGANPIVALMKAYEEEKLKKDKAITCLHSGLADHIFTKIMNLETPKLVWDKLQGEFEGSERVKTIRLLTLKREFELMKMKDDESIKDYSGRLMDVVNQMRLLELTSKLHAQEQRVLMRGDEATEGAFQANHKGKNSRNLQGKKFFKNNKGKAEGSSRKGKFMSCSHCRRTNHAEKDCWHKGKPLFNCNFCNKLGHSEKYCRAKKKQSQQQPKQNASVTEEDKNDDEHLFMASQALSSHELNTWLIDSGCTSHMTKYLSIFTSIDRSVQPKVKLGNGEVVQAKGKGTIAISTKRVSFKEKFCFITNNGHFNLKSLRFMQEAGMVEDMPEISVNAQTCESCELGKQQRQPFPQNMSKRATHKLELIHSDICGPMSTASLSNNVYFALFIDDLSRMTWVYFLKTKSQVLSVFKSFKKMVETQSGQNVKVLRTDNGGEYISKEFNVFCQEAGIVHQLIAPYSPQQNGVSERKNRTVMEMARCMLFEKKLPKLLWAEAVNTSIYLLNIPPTKSVQSKTPIEAWSGVKPSVKHLKVFGSFCYLHVPSVKRGKLDERAEKGVFVGYAAESKGYRIYSLSRMKIVISRDVHFDENSYWNWDLKKVHKCDQTTPSILEPAIESTIIEGPLDVEATSDTPVLKMRPLSDVYERCNLVHAEPTCYTEAARFLEWIEAMKAEIDAIERNGTWKLTELPETKNAIGVKWVFKTKFNSDGSIFRHKARLVVKGFAQVAGVDYGDTFAPVARHDTIRLLLALAGQMGWKVYHLDVKSVFLNGILLEEIYVQQPEGFEVIGHEHKVYKLHKALYGLKQAPRAWYSKIDSHLIQLGFRRMTGSNAKLLADFKMEMQDVFEMSDLGIMNYFLGMEIYQCSWGIFISQRKYAMDILKKFKLESCKEVATPLAQNEKISKNDGEKLEEPSAYRSLVGSLLYLTVTRPDLMFPTSLLSRFLSSPRNVHMGVAKRVLKYVKGTTNLGIWYLKTGGVKLDGYADSDWAGSVDDMKSTSGYVFTIGSGVICWNSRKQEVVAQSTTEVEYISLAAAANQAIWLRKLLADLGQEQSSPTELYCDNKSVISITQNPVQHGKTKHINVKFHFIREAEKNSLVKLHYCSTDEQLANIMTKGLPKSRLEFLRLKLGMSKANLKEEC</sequence>
<dbReference type="Gene3D" id="3.30.420.10">
    <property type="entry name" value="Ribonuclease H-like superfamily/Ribonuclease H"/>
    <property type="match status" value="1"/>
</dbReference>
<dbReference type="GO" id="GO:0004190">
    <property type="term" value="F:aspartic-type endopeptidase activity"/>
    <property type="evidence" value="ECO:0007669"/>
    <property type="project" value="UniProtKB-KW"/>
</dbReference>
<dbReference type="CDD" id="cd09272">
    <property type="entry name" value="RNase_HI_RT_Ty1"/>
    <property type="match status" value="1"/>
</dbReference>
<evidence type="ECO:0000256" key="5">
    <source>
        <dbReference type="SAM" id="MobiDB-lite"/>
    </source>
</evidence>
<dbReference type="Pfam" id="PF00665">
    <property type="entry name" value="rve"/>
    <property type="match status" value="1"/>
</dbReference>
<dbReference type="PANTHER" id="PTHR42648">
    <property type="entry name" value="TRANSPOSASE, PUTATIVE-RELATED"/>
    <property type="match status" value="1"/>
</dbReference>
<feature type="region of interest" description="Disordered" evidence="5">
    <location>
        <begin position="249"/>
        <end position="270"/>
    </location>
</feature>
<keyword evidence="4" id="KW-0378">Hydrolase</keyword>
<dbReference type="SUPFAM" id="SSF53098">
    <property type="entry name" value="Ribonuclease H-like"/>
    <property type="match status" value="1"/>
</dbReference>
<name>A0A438E1L6_VITVI</name>
<feature type="domain" description="Integrase catalytic" evidence="6">
    <location>
        <begin position="393"/>
        <end position="569"/>
    </location>
</feature>
<keyword evidence="1" id="KW-0645">Protease</keyword>
<dbReference type="GO" id="GO:0003676">
    <property type="term" value="F:nucleic acid binding"/>
    <property type="evidence" value="ECO:0007669"/>
    <property type="project" value="InterPro"/>
</dbReference>
<dbReference type="PROSITE" id="PS50994">
    <property type="entry name" value="INTEGRASE"/>
    <property type="match status" value="1"/>
</dbReference>
<feature type="region of interest" description="Disordered" evidence="5">
    <location>
        <begin position="174"/>
        <end position="206"/>
    </location>
</feature>